<sequence length="61" mass="7186">MKLSRHTKLKKASLLLCILLTWCCSNHSIVIRYEDDIRKCEQRIPGRSHIGFVYKQVNNNL</sequence>
<accession>A0A511ZPL8</accession>
<gene>
    <name evidence="2" type="ORF">OSO01_41340</name>
</gene>
<evidence type="ECO:0000313" key="3">
    <source>
        <dbReference type="Proteomes" id="UP000321558"/>
    </source>
</evidence>
<dbReference type="EMBL" id="BJYM01000022">
    <property type="protein sequence ID" value="GEN89395.1"/>
    <property type="molecule type" value="Genomic_DNA"/>
</dbReference>
<dbReference type="Proteomes" id="UP000321558">
    <property type="component" value="Unassembled WGS sequence"/>
</dbReference>
<keyword evidence="1" id="KW-0732">Signal</keyword>
<feature type="signal peptide" evidence="1">
    <location>
        <begin position="1"/>
        <end position="27"/>
    </location>
</feature>
<protein>
    <submittedName>
        <fullName evidence="2">Uncharacterized protein</fullName>
    </submittedName>
</protein>
<feature type="chain" id="PRO_5038568732" evidence="1">
    <location>
        <begin position="28"/>
        <end position="61"/>
    </location>
</feature>
<comment type="caution">
    <text evidence="2">The sequence shown here is derived from an EMBL/GenBank/DDBJ whole genome shotgun (WGS) entry which is preliminary data.</text>
</comment>
<dbReference type="AlphaFoldDB" id="A0A511ZPL8"/>
<proteinExistence type="predicted"/>
<evidence type="ECO:0000313" key="2">
    <source>
        <dbReference type="EMBL" id="GEN89395.1"/>
    </source>
</evidence>
<evidence type="ECO:0000256" key="1">
    <source>
        <dbReference type="SAM" id="SignalP"/>
    </source>
</evidence>
<keyword evidence="3" id="KW-1185">Reference proteome</keyword>
<organism evidence="2 3">
    <name type="scientific">Oceanobacillus sojae</name>
    <dbReference type="NCBI Taxonomy" id="582851"/>
    <lineage>
        <taxon>Bacteria</taxon>
        <taxon>Bacillati</taxon>
        <taxon>Bacillota</taxon>
        <taxon>Bacilli</taxon>
        <taxon>Bacillales</taxon>
        <taxon>Bacillaceae</taxon>
        <taxon>Oceanobacillus</taxon>
    </lineage>
</organism>
<reference evidence="2 3" key="1">
    <citation type="submission" date="2019-07" db="EMBL/GenBank/DDBJ databases">
        <title>Whole genome shotgun sequence of Oceanobacillus sojae NBRC 105379.</title>
        <authorList>
            <person name="Hosoyama A."/>
            <person name="Uohara A."/>
            <person name="Ohji S."/>
            <person name="Ichikawa N."/>
        </authorList>
    </citation>
    <scope>NUCLEOTIDE SEQUENCE [LARGE SCALE GENOMIC DNA]</scope>
    <source>
        <strain evidence="2 3">NBRC 105379</strain>
    </source>
</reference>
<name>A0A511ZPL8_9BACI</name>